<evidence type="ECO:0000256" key="3">
    <source>
        <dbReference type="ARBA" id="ARBA00010136"/>
    </source>
</evidence>
<dbReference type="GO" id="GO:0070006">
    <property type="term" value="F:metalloaminopeptidase activity"/>
    <property type="evidence" value="ECO:0007669"/>
    <property type="project" value="TreeGrafter"/>
</dbReference>
<dbReference type="Gene3D" id="1.25.50.20">
    <property type="match status" value="1"/>
</dbReference>
<dbReference type="PANTHER" id="PTHR11533:SF301">
    <property type="entry name" value="AMINOPEPTIDASE"/>
    <property type="match status" value="1"/>
</dbReference>
<feature type="domain" description="ERAP1-like C-terminal" evidence="15">
    <location>
        <begin position="103"/>
        <end position="291"/>
    </location>
</feature>
<comment type="caution">
    <text evidence="16">The sequence shown here is derived from an EMBL/GenBank/DDBJ whole genome shotgun (WGS) entry which is preliminary data.</text>
</comment>
<evidence type="ECO:0000313" key="16">
    <source>
        <dbReference type="EMBL" id="RLU24268.1"/>
    </source>
</evidence>
<comment type="cofactor">
    <cofactor evidence="1">
        <name>Zn(2+)</name>
        <dbReference type="ChEBI" id="CHEBI:29105"/>
    </cofactor>
</comment>
<dbReference type="GO" id="GO:0043171">
    <property type="term" value="P:peptide catabolic process"/>
    <property type="evidence" value="ECO:0007669"/>
    <property type="project" value="TreeGrafter"/>
</dbReference>
<organism evidence="16 17">
    <name type="scientific">Ooceraea biroi</name>
    <name type="common">Clonal raider ant</name>
    <name type="synonym">Cerapachys biroi</name>
    <dbReference type="NCBI Taxonomy" id="2015173"/>
    <lineage>
        <taxon>Eukaryota</taxon>
        <taxon>Metazoa</taxon>
        <taxon>Ecdysozoa</taxon>
        <taxon>Arthropoda</taxon>
        <taxon>Hexapoda</taxon>
        <taxon>Insecta</taxon>
        <taxon>Pterygota</taxon>
        <taxon>Neoptera</taxon>
        <taxon>Endopterygota</taxon>
        <taxon>Hymenoptera</taxon>
        <taxon>Apocrita</taxon>
        <taxon>Aculeata</taxon>
        <taxon>Formicoidea</taxon>
        <taxon>Formicidae</taxon>
        <taxon>Dorylinae</taxon>
        <taxon>Ooceraea</taxon>
    </lineage>
</organism>
<dbReference type="GO" id="GO:0042277">
    <property type="term" value="F:peptide binding"/>
    <property type="evidence" value="ECO:0007669"/>
    <property type="project" value="TreeGrafter"/>
</dbReference>
<evidence type="ECO:0000256" key="13">
    <source>
        <dbReference type="ARBA" id="ARBA00023180"/>
    </source>
</evidence>
<protein>
    <recommendedName>
        <fullName evidence="15">ERAP1-like C-terminal domain-containing protein</fullName>
    </recommendedName>
</protein>
<keyword evidence="12" id="KW-0472">Membrane</keyword>
<keyword evidence="14" id="KW-0449">Lipoprotein</keyword>
<proteinExistence type="inferred from homology"/>
<dbReference type="PANTHER" id="PTHR11533">
    <property type="entry name" value="PROTEASE M1 ZINC METALLOPROTEASE"/>
    <property type="match status" value="1"/>
</dbReference>
<evidence type="ECO:0000259" key="15">
    <source>
        <dbReference type="Pfam" id="PF11838"/>
    </source>
</evidence>
<keyword evidence="7" id="KW-0479">Metal-binding</keyword>
<evidence type="ECO:0000256" key="9">
    <source>
        <dbReference type="ARBA" id="ARBA00022801"/>
    </source>
</evidence>
<evidence type="ECO:0000256" key="6">
    <source>
        <dbReference type="ARBA" id="ARBA00022670"/>
    </source>
</evidence>
<dbReference type="EMBL" id="QOIP01000004">
    <property type="protein sequence ID" value="RLU24268.1"/>
    <property type="molecule type" value="Genomic_DNA"/>
</dbReference>
<keyword evidence="9" id="KW-0378">Hydrolase</keyword>
<evidence type="ECO:0000256" key="14">
    <source>
        <dbReference type="ARBA" id="ARBA00023288"/>
    </source>
</evidence>
<dbReference type="Pfam" id="PF11838">
    <property type="entry name" value="ERAP1_C"/>
    <property type="match status" value="1"/>
</dbReference>
<evidence type="ECO:0000256" key="12">
    <source>
        <dbReference type="ARBA" id="ARBA00023136"/>
    </source>
</evidence>
<sequence length="405" mass="48720">MMQVHKKNPKLGNYTMKDIMETWITRNNHPIVYVYRKGSILFIRQSKKVFYIDDKGNAQVLRHWLPITFTTWEQLDFNDTTPRDWITPDSSEIIVELSNNTGWIIVNLQQTGYYRVRYDDTSLDEIAKYLTTNEYEKIHVLNRAQIIDDTYYFVKRGVVPYNKFRRLIRYLGQERDCVAWYPMFQIFRDISRFLPFEEIATLKRKIDMRHILKSLLEYLTYNEPIGEDDLTNNKWLRQEAVRWACIFGEYQCQQIAKTRLEEHLKDPKNHKLSPEWREWTYCKGAMKVDESVLLKLENLHITGSKLFNYLSCAKKPRIAIDIFFNSFLSWKDRYPTFFHYAIFVDYAVEHTDESIKLRRLIDVYNAPDSVKLLFIVINHLFSEVEIQQVSFMMKFLYFNDMSACY</sequence>
<keyword evidence="6" id="KW-0645">Protease</keyword>
<keyword evidence="4" id="KW-1003">Cell membrane</keyword>
<evidence type="ECO:0000256" key="2">
    <source>
        <dbReference type="ARBA" id="ARBA00004609"/>
    </source>
</evidence>
<dbReference type="Proteomes" id="UP000279307">
    <property type="component" value="Chromosome 4"/>
</dbReference>
<gene>
    <name evidence="16" type="ORF">DMN91_004479</name>
</gene>
<dbReference type="GO" id="GO:0098552">
    <property type="term" value="C:side of membrane"/>
    <property type="evidence" value="ECO:0007669"/>
    <property type="project" value="UniProtKB-KW"/>
</dbReference>
<keyword evidence="8" id="KW-0732">Signal</keyword>
<evidence type="ECO:0000256" key="11">
    <source>
        <dbReference type="ARBA" id="ARBA00023049"/>
    </source>
</evidence>
<dbReference type="AlphaFoldDB" id="A0A3L8DWV1"/>
<evidence type="ECO:0000256" key="8">
    <source>
        <dbReference type="ARBA" id="ARBA00022729"/>
    </source>
</evidence>
<evidence type="ECO:0000256" key="1">
    <source>
        <dbReference type="ARBA" id="ARBA00001947"/>
    </source>
</evidence>
<dbReference type="InterPro" id="IPR024571">
    <property type="entry name" value="ERAP1-like_C_dom"/>
</dbReference>
<comment type="similarity">
    <text evidence="3">Belongs to the peptidase M1 family.</text>
</comment>
<keyword evidence="13" id="KW-0325">Glycoprotein</keyword>
<evidence type="ECO:0000256" key="10">
    <source>
        <dbReference type="ARBA" id="ARBA00022833"/>
    </source>
</evidence>
<dbReference type="GO" id="GO:0005615">
    <property type="term" value="C:extracellular space"/>
    <property type="evidence" value="ECO:0007669"/>
    <property type="project" value="TreeGrafter"/>
</dbReference>
<reference evidence="16 17" key="1">
    <citation type="journal article" date="2018" name="Genome Res.">
        <title>The genomic architecture and molecular evolution of ant odorant receptors.</title>
        <authorList>
            <person name="McKenzie S.K."/>
            <person name="Kronauer D.J.C."/>
        </authorList>
    </citation>
    <scope>NUCLEOTIDE SEQUENCE [LARGE SCALE GENOMIC DNA]</scope>
    <source>
        <strain evidence="16">Clonal line C1</strain>
    </source>
</reference>
<keyword evidence="5" id="KW-0336">GPI-anchor</keyword>
<dbReference type="GO" id="GO:0006508">
    <property type="term" value="P:proteolysis"/>
    <property type="evidence" value="ECO:0007669"/>
    <property type="project" value="UniProtKB-KW"/>
</dbReference>
<comment type="subcellular location">
    <subcellularLocation>
        <location evidence="2">Cell membrane</location>
        <topology evidence="2">Lipid-anchor</topology>
        <topology evidence="2">GPI-anchor</topology>
    </subcellularLocation>
</comment>
<name>A0A3L8DWV1_OOCBI</name>
<dbReference type="GO" id="GO:0005737">
    <property type="term" value="C:cytoplasm"/>
    <property type="evidence" value="ECO:0007669"/>
    <property type="project" value="TreeGrafter"/>
</dbReference>
<keyword evidence="10" id="KW-0862">Zinc</keyword>
<evidence type="ECO:0000256" key="7">
    <source>
        <dbReference type="ARBA" id="ARBA00022723"/>
    </source>
</evidence>
<dbReference type="GO" id="GO:0005886">
    <property type="term" value="C:plasma membrane"/>
    <property type="evidence" value="ECO:0007669"/>
    <property type="project" value="UniProtKB-SubCell"/>
</dbReference>
<evidence type="ECO:0000313" key="17">
    <source>
        <dbReference type="Proteomes" id="UP000279307"/>
    </source>
</evidence>
<evidence type="ECO:0000256" key="4">
    <source>
        <dbReference type="ARBA" id="ARBA00022475"/>
    </source>
</evidence>
<accession>A0A3L8DWV1</accession>
<keyword evidence="11" id="KW-0482">Metalloprotease</keyword>
<dbReference type="InterPro" id="IPR050344">
    <property type="entry name" value="Peptidase_M1_aminopeptidases"/>
</dbReference>
<dbReference type="GO" id="GO:0008270">
    <property type="term" value="F:zinc ion binding"/>
    <property type="evidence" value="ECO:0007669"/>
    <property type="project" value="TreeGrafter"/>
</dbReference>
<dbReference type="FunFam" id="2.60.40.1910:FF:000008">
    <property type="entry name" value="Aminopeptidase"/>
    <property type="match status" value="1"/>
</dbReference>
<dbReference type="Gene3D" id="2.60.40.1910">
    <property type="match status" value="1"/>
</dbReference>
<evidence type="ECO:0000256" key="5">
    <source>
        <dbReference type="ARBA" id="ARBA00022622"/>
    </source>
</evidence>
<dbReference type="OrthoDB" id="7554891at2759"/>